<dbReference type="Proteomes" id="UP000800035">
    <property type="component" value="Unassembled WGS sequence"/>
</dbReference>
<organism evidence="2 3">
    <name type="scientific">Byssothecium circinans</name>
    <dbReference type="NCBI Taxonomy" id="147558"/>
    <lineage>
        <taxon>Eukaryota</taxon>
        <taxon>Fungi</taxon>
        <taxon>Dikarya</taxon>
        <taxon>Ascomycota</taxon>
        <taxon>Pezizomycotina</taxon>
        <taxon>Dothideomycetes</taxon>
        <taxon>Pleosporomycetidae</taxon>
        <taxon>Pleosporales</taxon>
        <taxon>Massarineae</taxon>
        <taxon>Massarinaceae</taxon>
        <taxon>Byssothecium</taxon>
    </lineage>
</organism>
<evidence type="ECO:0000313" key="3">
    <source>
        <dbReference type="Proteomes" id="UP000800035"/>
    </source>
</evidence>
<keyword evidence="3" id="KW-1185">Reference proteome</keyword>
<protein>
    <submittedName>
        <fullName evidence="2">Uncharacterized protein</fullName>
    </submittedName>
</protein>
<gene>
    <name evidence="2" type="ORF">CC80DRAFT_546736</name>
</gene>
<proteinExistence type="predicted"/>
<dbReference type="EMBL" id="ML976987">
    <property type="protein sequence ID" value="KAF1958506.1"/>
    <property type="molecule type" value="Genomic_DNA"/>
</dbReference>
<reference evidence="2" key="1">
    <citation type="journal article" date="2020" name="Stud. Mycol.">
        <title>101 Dothideomycetes genomes: a test case for predicting lifestyles and emergence of pathogens.</title>
        <authorList>
            <person name="Haridas S."/>
            <person name="Albert R."/>
            <person name="Binder M."/>
            <person name="Bloem J."/>
            <person name="Labutti K."/>
            <person name="Salamov A."/>
            <person name="Andreopoulos B."/>
            <person name="Baker S."/>
            <person name="Barry K."/>
            <person name="Bills G."/>
            <person name="Bluhm B."/>
            <person name="Cannon C."/>
            <person name="Castanera R."/>
            <person name="Culley D."/>
            <person name="Daum C."/>
            <person name="Ezra D."/>
            <person name="Gonzalez J."/>
            <person name="Henrissat B."/>
            <person name="Kuo A."/>
            <person name="Liang C."/>
            <person name="Lipzen A."/>
            <person name="Lutzoni F."/>
            <person name="Magnuson J."/>
            <person name="Mondo S."/>
            <person name="Nolan M."/>
            <person name="Ohm R."/>
            <person name="Pangilinan J."/>
            <person name="Park H.-J."/>
            <person name="Ramirez L."/>
            <person name="Alfaro M."/>
            <person name="Sun H."/>
            <person name="Tritt A."/>
            <person name="Yoshinaga Y."/>
            <person name="Zwiers L.-H."/>
            <person name="Turgeon B."/>
            <person name="Goodwin S."/>
            <person name="Spatafora J."/>
            <person name="Crous P."/>
            <person name="Grigoriev I."/>
        </authorList>
    </citation>
    <scope>NUCLEOTIDE SEQUENCE</scope>
    <source>
        <strain evidence="2">CBS 675.92</strain>
    </source>
</reference>
<accession>A0A6A5U6A5</accession>
<name>A0A6A5U6A5_9PLEO</name>
<evidence type="ECO:0000256" key="1">
    <source>
        <dbReference type="SAM" id="MobiDB-lite"/>
    </source>
</evidence>
<feature type="compositionally biased region" description="Polar residues" evidence="1">
    <location>
        <begin position="80"/>
        <end position="92"/>
    </location>
</feature>
<evidence type="ECO:0000313" key="2">
    <source>
        <dbReference type="EMBL" id="KAF1958506.1"/>
    </source>
</evidence>
<feature type="region of interest" description="Disordered" evidence="1">
    <location>
        <begin position="315"/>
        <end position="352"/>
    </location>
</feature>
<dbReference type="AlphaFoldDB" id="A0A6A5U6A5"/>
<sequence length="352" mass="39775">MITTPHHTVVLLAATSLSKHIRPGHNRISRFDLPRSHPDRTATFQVRQAHRIARTAKSKSFKGVMKKGKAFNISGDSARAPQSATLKPSGQPKTERKSEGFGSTTATEGGISKGLKNVPKVDFSDQFLQLSCYRPLLKFYFHPKKFFRKNWMTWDGGPFEMQDTSFRYCELLCRIRGEEWILKEAQQRLAAAQSHEVRSITFEVRLLQARLHIHHAFLPFLEILYTQGTILHFLRGAMTLSYKEHDVKPETWQLFYKIKQVEAEISNAISAVLSSCLDSMRNLHNGASFDSNKSAVSRQLGKCFVAVSKSGFGAQTKGRNERRRVPGAKQKHDVATGAKSTPCSTLQRKDTR</sequence>
<feature type="region of interest" description="Disordered" evidence="1">
    <location>
        <begin position="72"/>
        <end position="109"/>
    </location>
</feature>